<comment type="subcellular location">
    <subcellularLocation>
        <location evidence="1">Mitochondrion</location>
    </subcellularLocation>
</comment>
<evidence type="ECO:0000256" key="4">
    <source>
        <dbReference type="ARBA" id="ARBA00022946"/>
    </source>
</evidence>
<evidence type="ECO:0000313" key="9">
    <source>
        <dbReference type="Proteomes" id="UP000245609"/>
    </source>
</evidence>
<dbReference type="EMBL" id="MBFS01003606">
    <property type="protein sequence ID" value="PVU85769.1"/>
    <property type="molecule type" value="Genomic_DNA"/>
</dbReference>
<keyword evidence="5" id="KW-0560">Oxidoreductase</keyword>
<dbReference type="InterPro" id="IPR036291">
    <property type="entry name" value="NAD(P)-bd_dom_sf"/>
</dbReference>
<organism evidence="8 9">
    <name type="scientific">Smittium megazygosporum</name>
    <dbReference type="NCBI Taxonomy" id="133381"/>
    <lineage>
        <taxon>Eukaryota</taxon>
        <taxon>Fungi</taxon>
        <taxon>Fungi incertae sedis</taxon>
        <taxon>Zoopagomycota</taxon>
        <taxon>Kickxellomycotina</taxon>
        <taxon>Harpellomycetes</taxon>
        <taxon>Harpellales</taxon>
        <taxon>Legeriomycetaceae</taxon>
        <taxon>Smittium</taxon>
    </lineage>
</organism>
<dbReference type="PANTHER" id="PTHR43981">
    <property type="entry name" value="ENOYL-[ACYL-CARRIER-PROTEIN] REDUCTASE, MITOCHONDRIAL"/>
    <property type="match status" value="1"/>
</dbReference>
<dbReference type="AlphaFoldDB" id="A0A2T9Y098"/>
<evidence type="ECO:0000256" key="2">
    <source>
        <dbReference type="ARBA" id="ARBA00010371"/>
    </source>
</evidence>
<evidence type="ECO:0000256" key="3">
    <source>
        <dbReference type="ARBA" id="ARBA00022857"/>
    </source>
</evidence>
<dbReference type="InterPro" id="IPR013154">
    <property type="entry name" value="ADH-like_N"/>
</dbReference>
<evidence type="ECO:0000259" key="7">
    <source>
        <dbReference type="Pfam" id="PF08240"/>
    </source>
</evidence>
<comment type="caution">
    <text evidence="8">The sequence shown here is derived from an EMBL/GenBank/DDBJ whole genome shotgun (WGS) entry which is preliminary data.</text>
</comment>
<evidence type="ECO:0000313" key="8">
    <source>
        <dbReference type="EMBL" id="PVU85769.1"/>
    </source>
</evidence>
<protein>
    <recommendedName>
        <fullName evidence="7">Alcohol dehydrogenase-like N-terminal domain-containing protein</fullName>
    </recommendedName>
</protein>
<dbReference type="PANTHER" id="PTHR43981:SF2">
    <property type="entry name" value="ENOYL-[ACYL-CARRIER-PROTEIN] REDUCTASE, MITOCHONDRIAL"/>
    <property type="match status" value="1"/>
</dbReference>
<dbReference type="SUPFAM" id="SSF51735">
    <property type="entry name" value="NAD(P)-binding Rossmann-fold domains"/>
    <property type="match status" value="1"/>
</dbReference>
<dbReference type="CDD" id="cd08290">
    <property type="entry name" value="ETR"/>
    <property type="match status" value="1"/>
</dbReference>
<dbReference type="InterPro" id="IPR011032">
    <property type="entry name" value="GroES-like_sf"/>
</dbReference>
<dbReference type="GO" id="GO:0005739">
    <property type="term" value="C:mitochondrion"/>
    <property type="evidence" value="ECO:0007669"/>
    <property type="project" value="UniProtKB-SubCell"/>
</dbReference>
<feature type="domain" description="Alcohol dehydrogenase-like N-terminal" evidence="7">
    <location>
        <begin position="54"/>
        <end position="139"/>
    </location>
</feature>
<keyword evidence="9" id="KW-1185">Reference proteome</keyword>
<evidence type="ECO:0000256" key="1">
    <source>
        <dbReference type="ARBA" id="ARBA00004173"/>
    </source>
</evidence>
<evidence type="ECO:0000256" key="6">
    <source>
        <dbReference type="ARBA" id="ARBA00023128"/>
    </source>
</evidence>
<dbReference type="STRING" id="133381.A0A2T9Y098"/>
<feature type="non-terminal residue" evidence="8">
    <location>
        <position position="268"/>
    </location>
</feature>
<dbReference type="Gene3D" id="3.90.180.10">
    <property type="entry name" value="Medium-chain alcohol dehydrogenases, catalytic domain"/>
    <property type="match status" value="1"/>
</dbReference>
<dbReference type="GO" id="GO:0016491">
    <property type="term" value="F:oxidoreductase activity"/>
    <property type="evidence" value="ECO:0007669"/>
    <property type="project" value="UniProtKB-KW"/>
</dbReference>
<reference evidence="8 9" key="1">
    <citation type="journal article" date="2018" name="MBio">
        <title>Comparative Genomics Reveals the Core Gene Toolbox for the Fungus-Insect Symbiosis.</title>
        <authorList>
            <person name="Wang Y."/>
            <person name="Stata M."/>
            <person name="Wang W."/>
            <person name="Stajich J.E."/>
            <person name="White M.M."/>
            <person name="Moncalvo J.M."/>
        </authorList>
    </citation>
    <scope>NUCLEOTIDE SEQUENCE [LARGE SCALE GENOMIC DNA]</scope>
    <source>
        <strain evidence="8 9">SC-DP-2</strain>
    </source>
</reference>
<dbReference type="SUPFAM" id="SSF50129">
    <property type="entry name" value="GroES-like"/>
    <property type="match status" value="1"/>
</dbReference>
<dbReference type="Gene3D" id="3.40.50.720">
    <property type="entry name" value="NAD(P)-binding Rossmann-like Domain"/>
    <property type="match status" value="1"/>
</dbReference>
<proteinExistence type="inferred from homology"/>
<keyword evidence="6" id="KW-0496">Mitochondrion</keyword>
<dbReference type="GO" id="GO:0006631">
    <property type="term" value="P:fatty acid metabolic process"/>
    <property type="evidence" value="ECO:0007669"/>
    <property type="project" value="TreeGrafter"/>
</dbReference>
<sequence>MNFFSKRLLSPISTVLRTSMNSRHIWSKAVIITEAGEPSEVARVYNVNLGELPKNKVLIKMLVAPINPSDKNQIQGVYGVKKDVQEYSVLDSADQLDSGASTTISGFVPGNEGVGVISEIGSEAGNAVNGPLKVGDIVVPVKYNSLGSWNNYIVAEPNLFAVIRDTESLTPEHIGSIKVNASTAYRMLKDIVSLKPGDVVIQNGANSGAGQILIQLAHLWGYKTINVVRDRPDFSTLEKSLLDLGADVVIKENELGDPNIIKSSLEKL</sequence>
<keyword evidence="4" id="KW-0809">Transit peptide</keyword>
<dbReference type="InterPro" id="IPR051034">
    <property type="entry name" value="Mito_Enoyl-ACP_Reductase"/>
</dbReference>
<keyword evidence="3" id="KW-0521">NADP</keyword>
<gene>
    <name evidence="8" type="ORF">BB560_006914</name>
</gene>
<accession>A0A2T9Y098</accession>
<dbReference type="Pfam" id="PF08240">
    <property type="entry name" value="ADH_N"/>
    <property type="match status" value="1"/>
</dbReference>
<comment type="similarity">
    <text evidence="2">Belongs to the zinc-containing alcohol dehydrogenase family. Quinone oxidoreductase subfamily.</text>
</comment>
<dbReference type="Proteomes" id="UP000245609">
    <property type="component" value="Unassembled WGS sequence"/>
</dbReference>
<name>A0A2T9Y098_9FUNG</name>
<dbReference type="OrthoDB" id="7482721at2759"/>
<evidence type="ECO:0000256" key="5">
    <source>
        <dbReference type="ARBA" id="ARBA00023002"/>
    </source>
</evidence>